<dbReference type="GeneTree" id="ENSGT00950000182972"/>
<dbReference type="GO" id="GO:0003682">
    <property type="term" value="F:chromatin binding"/>
    <property type="evidence" value="ECO:0007669"/>
    <property type="project" value="TreeGrafter"/>
</dbReference>
<dbReference type="InterPro" id="IPR056396">
    <property type="entry name" value="HEAT_SCC3-SA"/>
</dbReference>
<dbReference type="GO" id="GO:0000785">
    <property type="term" value="C:chromatin"/>
    <property type="evidence" value="ECO:0007669"/>
    <property type="project" value="UniProtKB-UniRule"/>
</dbReference>
<keyword evidence="2" id="KW-0131">Cell cycle</keyword>
<sequence>MAYPWFLTVTWPLDVDGGDYPLSMPGPYWKRFRSSFCEFTAVLVRQCQYSVIYDGCLMDAVISLLVGLADSGVRAFRHTSTLAAVKLLTALIGVALNVGVHLDSTQRLYEVEQNKVSGKKTSCRLEQLLQKQKELQNKQQEIENMMSAIFKGAFLQRYRDVIPEIRVICIEEIGVWMKMHSQMFLSDSYLKYVGWMLHDKQPEVRLKCLVGLQGLYAIPEHVTKLDLFTSRFKDRIISMTLDKDHEVAVQSIKLITFMSQNCEDVLTPEDCGLLYQLVYSAHRPLAVAAGQFLYKRRLRCQETEQEGTLTESKGKLSPSGSSITTLINFFLESEFHKHAAYLVDSLWDCAAHLLKDWEGMAALLLEYPGQTEEALSDAQENALIEIIVATVRQAAKGHPPAGRGAVRKVFTAKDKKAQLEDCLKFTNCFTEVLPELLAKYSTDAEKVANLLQMPQYFDLDVCCTGWLQKHLDSLLKQIKAIVWKHSDTDVLEVCSRTYQVLCKEDLPMHSQVNSARSQLINELVDKFNQLLDDFLQEEEGLCADEEGTDQILSALKRITAFHNAHDLTKWNLYEKMFRLLTAGKEHGGLPDQIVVYAVQCTYYSLLWQLTSSLERFSSGETPLALRTRVKGYFQICRHYLAHDSIAIREQAFMVLCDLLMVCSHQLNSDDCETLDLLKFTPETPLQSELLSFIQRHVFTEQVEENHSKSKSSALLCFALRAGVGGTS</sequence>
<dbReference type="eggNOG" id="KOG2011">
    <property type="taxonomic scope" value="Eukaryota"/>
</dbReference>
<dbReference type="EMBL" id="AFYH01098050">
    <property type="status" value="NOT_ANNOTATED_CDS"/>
    <property type="molecule type" value="Genomic_DNA"/>
</dbReference>
<dbReference type="InterPro" id="IPR039662">
    <property type="entry name" value="Cohesin_Scc3/SA"/>
</dbReference>
<dbReference type="GO" id="GO:0000775">
    <property type="term" value="C:chromosome, centromeric region"/>
    <property type="evidence" value="ECO:0007669"/>
    <property type="project" value="UniProtKB-SubCell"/>
</dbReference>
<proteinExistence type="inferred from homology"/>
<accession>H3AZ81</accession>
<evidence type="ECO:0000256" key="1">
    <source>
        <dbReference type="ARBA" id="ARBA00005486"/>
    </source>
</evidence>
<dbReference type="Ensembl" id="ENSLACT00000015057.1">
    <property type="protein sequence ID" value="ENSLACP00000014952.1"/>
    <property type="gene ID" value="ENSLACG00000013160.1"/>
</dbReference>
<dbReference type="PANTHER" id="PTHR11199:SF2">
    <property type="entry name" value="COHESIN SUBUNIT SA"/>
    <property type="match status" value="1"/>
</dbReference>
<evidence type="ECO:0000256" key="2">
    <source>
        <dbReference type="RuleBase" id="RU369063"/>
    </source>
</evidence>
<dbReference type="Pfam" id="PF21581">
    <property type="entry name" value="SCD"/>
    <property type="match status" value="1"/>
</dbReference>
<gene>
    <name evidence="4" type="primary">LOC102349458</name>
</gene>
<dbReference type="Pfam" id="PF24571">
    <property type="entry name" value="HEAT_SCC3-SA"/>
    <property type="match status" value="1"/>
</dbReference>
<dbReference type="InParanoid" id="H3AZ81"/>
<dbReference type="EMBL" id="AFYH01098049">
    <property type="status" value="NOT_ANNOTATED_CDS"/>
    <property type="molecule type" value="Genomic_DNA"/>
</dbReference>
<dbReference type="Bgee" id="ENSLACG00000013160">
    <property type="expression patterns" value="Expressed in chordate pharynx and 6 other cell types or tissues"/>
</dbReference>
<organism evidence="4 5">
    <name type="scientific">Latimeria chalumnae</name>
    <name type="common">Coelacanth</name>
    <dbReference type="NCBI Taxonomy" id="7897"/>
    <lineage>
        <taxon>Eukaryota</taxon>
        <taxon>Metazoa</taxon>
        <taxon>Chordata</taxon>
        <taxon>Craniata</taxon>
        <taxon>Vertebrata</taxon>
        <taxon>Euteleostomi</taxon>
        <taxon>Coelacanthiformes</taxon>
        <taxon>Coelacanthidae</taxon>
        <taxon>Latimeria</taxon>
    </lineage>
</organism>
<reference evidence="4" key="3">
    <citation type="submission" date="2025-09" db="UniProtKB">
        <authorList>
            <consortium name="Ensembl"/>
        </authorList>
    </citation>
    <scope>IDENTIFICATION</scope>
</reference>
<dbReference type="OMA" id="TMRPIRH"/>
<dbReference type="InterPro" id="IPR016024">
    <property type="entry name" value="ARM-type_fold"/>
</dbReference>
<comment type="similarity">
    <text evidence="1 2">Belongs to the SCC3 family.</text>
</comment>
<dbReference type="GO" id="GO:0007059">
    <property type="term" value="P:chromosome segregation"/>
    <property type="evidence" value="ECO:0007669"/>
    <property type="project" value="UniProtKB-KW"/>
</dbReference>
<dbReference type="Proteomes" id="UP000008672">
    <property type="component" value="Unassembled WGS sequence"/>
</dbReference>
<feature type="domain" description="SCD" evidence="3">
    <location>
        <begin position="154"/>
        <end position="239"/>
    </location>
</feature>
<dbReference type="EMBL" id="AFYH01098051">
    <property type="status" value="NOT_ANNOTATED_CDS"/>
    <property type="molecule type" value="Genomic_DNA"/>
</dbReference>
<dbReference type="EMBL" id="AFYH01098048">
    <property type="status" value="NOT_ANNOTATED_CDS"/>
    <property type="molecule type" value="Genomic_DNA"/>
</dbReference>
<dbReference type="InterPro" id="IPR020839">
    <property type="entry name" value="SCD"/>
</dbReference>
<keyword evidence="5" id="KW-1185">Reference proteome</keyword>
<dbReference type="GO" id="GO:0051301">
    <property type="term" value="P:cell division"/>
    <property type="evidence" value="ECO:0007669"/>
    <property type="project" value="UniProtKB-UniRule"/>
</dbReference>
<dbReference type="SUPFAM" id="SSF48371">
    <property type="entry name" value="ARM repeat"/>
    <property type="match status" value="1"/>
</dbReference>
<dbReference type="GO" id="GO:0005634">
    <property type="term" value="C:nucleus"/>
    <property type="evidence" value="ECO:0007669"/>
    <property type="project" value="UniProtKB-SubCell"/>
</dbReference>
<keyword evidence="2" id="KW-0158">Chromosome</keyword>
<comment type="subcellular location">
    <subcellularLocation>
        <location evidence="2">Nucleus</location>
    </subcellularLocation>
    <subcellularLocation>
        <location evidence="2">Chromosome</location>
    </subcellularLocation>
    <subcellularLocation>
        <location evidence="2">Chromosome</location>
        <location evidence="2">Centromere</location>
    </subcellularLocation>
</comment>
<dbReference type="GO" id="GO:0007062">
    <property type="term" value="P:sister chromatid cohesion"/>
    <property type="evidence" value="ECO:0007669"/>
    <property type="project" value="UniProtKB-UniRule"/>
</dbReference>
<dbReference type="STRING" id="7897.ENSLACP00000014952"/>
<keyword evidence="2" id="KW-0539">Nucleus</keyword>
<protein>
    <recommendedName>
        <fullName evidence="2">Cohesin subunit SA</fullName>
    </recommendedName>
    <alternativeName>
        <fullName evidence="2">SCC3 homolog</fullName>
    </alternativeName>
    <alternativeName>
        <fullName evidence="2">Stromal antigen</fullName>
    </alternativeName>
</protein>
<dbReference type="GO" id="GO:0008278">
    <property type="term" value="C:cohesin complex"/>
    <property type="evidence" value="ECO:0007669"/>
    <property type="project" value="UniProtKB-UniRule"/>
</dbReference>
<dbReference type="AlphaFoldDB" id="H3AZ81"/>
<reference evidence="5" key="1">
    <citation type="submission" date="2011-08" db="EMBL/GenBank/DDBJ databases">
        <title>The draft genome of Latimeria chalumnae.</title>
        <authorList>
            <person name="Di Palma F."/>
            <person name="Alfoldi J."/>
            <person name="Johnson J."/>
            <person name="Berlin A."/>
            <person name="Gnerre S."/>
            <person name="Jaffe D."/>
            <person name="MacCallum I."/>
            <person name="Young S."/>
            <person name="Walker B.J."/>
            <person name="Lander E."/>
            <person name="Lindblad-Toh K."/>
        </authorList>
    </citation>
    <scope>NUCLEOTIDE SEQUENCE [LARGE SCALE GENOMIC DNA]</scope>
    <source>
        <strain evidence="5">Wild caught</strain>
    </source>
</reference>
<dbReference type="Pfam" id="PF08514">
    <property type="entry name" value="STAG"/>
    <property type="match status" value="1"/>
</dbReference>
<evidence type="ECO:0000313" key="5">
    <source>
        <dbReference type="Proteomes" id="UP000008672"/>
    </source>
</evidence>
<dbReference type="EMBL" id="AFYH01098052">
    <property type="status" value="NOT_ANNOTATED_CDS"/>
    <property type="molecule type" value="Genomic_DNA"/>
</dbReference>
<evidence type="ECO:0000313" key="4">
    <source>
        <dbReference type="Ensembl" id="ENSLACP00000014952.1"/>
    </source>
</evidence>
<dbReference type="HOGENOM" id="CLU_005067_0_1_1"/>
<reference evidence="4" key="2">
    <citation type="submission" date="2025-08" db="UniProtKB">
        <authorList>
            <consortium name="Ensembl"/>
        </authorList>
    </citation>
    <scope>IDENTIFICATION</scope>
</reference>
<dbReference type="PANTHER" id="PTHR11199">
    <property type="entry name" value="STROMAL ANTIGEN"/>
    <property type="match status" value="1"/>
</dbReference>
<name>H3AZ81_LATCH</name>
<dbReference type="InterPro" id="IPR013721">
    <property type="entry name" value="STAG"/>
</dbReference>
<keyword evidence="2" id="KW-0132">Cell division</keyword>
<comment type="function">
    <text evidence="2">Component of cohesin complex, a complex required for the cohesion of sister chromatids after DNA replication. The cohesin complex apparently forms a large proteinaceous ring within which sister chromatids can be trapped. At anaphase, the complex is cleaved and dissociates from chromatin, allowing sister chromatids to segregate.</text>
</comment>
<dbReference type="PROSITE" id="PS51425">
    <property type="entry name" value="SCD"/>
    <property type="match status" value="1"/>
</dbReference>
<comment type="subunit">
    <text evidence="2">Part of the cohesin complex which is composed of a heterodimer between a SMC1 protein (SMC1A or SMC1B) and SMC3, which are attached via their hinge domain, and RAD21 which link them at their heads, and one STAG protein.</text>
</comment>
<evidence type="ECO:0000259" key="3">
    <source>
        <dbReference type="PROSITE" id="PS51425"/>
    </source>
</evidence>
<keyword evidence="2" id="KW-0159">Chromosome partition</keyword>